<dbReference type="GO" id="GO:0022857">
    <property type="term" value="F:transmembrane transporter activity"/>
    <property type="evidence" value="ECO:0007669"/>
    <property type="project" value="InterPro"/>
</dbReference>
<organism evidence="8 9">
    <name type="scientific">Coniochaeta pulveracea</name>
    <dbReference type="NCBI Taxonomy" id="177199"/>
    <lineage>
        <taxon>Eukaryota</taxon>
        <taxon>Fungi</taxon>
        <taxon>Dikarya</taxon>
        <taxon>Ascomycota</taxon>
        <taxon>Pezizomycotina</taxon>
        <taxon>Sordariomycetes</taxon>
        <taxon>Sordariomycetidae</taxon>
        <taxon>Coniochaetales</taxon>
        <taxon>Coniochaetaceae</taxon>
        <taxon>Coniochaeta</taxon>
    </lineage>
</organism>
<dbReference type="OrthoDB" id="2985014at2759"/>
<feature type="transmembrane region" description="Helical" evidence="7">
    <location>
        <begin position="356"/>
        <end position="376"/>
    </location>
</feature>
<keyword evidence="3 7" id="KW-0812">Transmembrane</keyword>
<feature type="transmembrane region" description="Helical" evidence="7">
    <location>
        <begin position="209"/>
        <end position="231"/>
    </location>
</feature>
<accession>A0A420YDA0</accession>
<gene>
    <name evidence="8" type="ORF">DL546_008282</name>
</gene>
<feature type="transmembrane region" description="Helical" evidence="7">
    <location>
        <begin position="323"/>
        <end position="344"/>
    </location>
</feature>
<feature type="transmembrane region" description="Helical" evidence="7">
    <location>
        <begin position="157"/>
        <end position="176"/>
    </location>
</feature>
<evidence type="ECO:0000256" key="6">
    <source>
        <dbReference type="SAM" id="MobiDB-lite"/>
    </source>
</evidence>
<reference evidence="8 9" key="1">
    <citation type="submission" date="2018-08" db="EMBL/GenBank/DDBJ databases">
        <title>Draft genome of the lignicolous fungus Coniochaeta pulveracea.</title>
        <authorList>
            <person name="Borstlap C.J."/>
            <person name="De Witt R.N."/>
            <person name="Botha A."/>
            <person name="Volschenk H."/>
        </authorList>
    </citation>
    <scope>NUCLEOTIDE SEQUENCE [LARGE SCALE GENOMIC DNA]</scope>
    <source>
        <strain evidence="8 9">CAB683</strain>
    </source>
</reference>
<protein>
    <recommendedName>
        <fullName evidence="10">Major facilitator superfamily (MFS) profile domain-containing protein</fullName>
    </recommendedName>
</protein>
<feature type="region of interest" description="Disordered" evidence="6">
    <location>
        <begin position="1"/>
        <end position="103"/>
    </location>
</feature>
<feature type="transmembrane region" description="Helical" evidence="7">
    <location>
        <begin position="183"/>
        <end position="203"/>
    </location>
</feature>
<dbReference type="SUPFAM" id="SSF103473">
    <property type="entry name" value="MFS general substrate transporter"/>
    <property type="match status" value="1"/>
</dbReference>
<dbReference type="PANTHER" id="PTHR43791:SF27">
    <property type="entry name" value="TRANSPORTER, PUTATIVE (AFU_ORTHOLOGUE AFUA_2G15730)-RELATED"/>
    <property type="match status" value="1"/>
</dbReference>
<keyword evidence="5 7" id="KW-0472">Membrane</keyword>
<evidence type="ECO:0000256" key="5">
    <source>
        <dbReference type="ARBA" id="ARBA00023136"/>
    </source>
</evidence>
<dbReference type="Pfam" id="PF07690">
    <property type="entry name" value="MFS_1"/>
    <property type="match status" value="1"/>
</dbReference>
<evidence type="ECO:0000256" key="3">
    <source>
        <dbReference type="ARBA" id="ARBA00022692"/>
    </source>
</evidence>
<evidence type="ECO:0000256" key="4">
    <source>
        <dbReference type="ARBA" id="ARBA00022989"/>
    </source>
</evidence>
<feature type="transmembrane region" description="Helical" evidence="7">
    <location>
        <begin position="388"/>
        <end position="408"/>
    </location>
</feature>
<evidence type="ECO:0000256" key="7">
    <source>
        <dbReference type="SAM" id="Phobius"/>
    </source>
</evidence>
<feature type="transmembrane region" description="Helical" evidence="7">
    <location>
        <begin position="243"/>
        <end position="270"/>
    </location>
</feature>
<sequence>MKASPAAHLPTAGQQDNTQSSAASPLGAWQHHGPSSSSASASDDRLTPDSDSEDDAALLFSGDAGGEEEAYELKSRTQPGSSSSSSSRRSRLHPAKPPYTPQEETAVLRKLDRRLVTFLAFCYMLSFLDRSNIGNAFVAGMDDDLQSVPANEHYYEYALQTFYLAYIAFEWMSLLWRVIPAHIYVSAVVLSWGLLASLQAVAVNYPMLILLRGLLGVGEAAFTGVPYYLSFFFRREELAFRTAVFVSAAPLATMVATWLTGAIFFLANMAYSSLPVFLPTILTQMGHSPLSSQALAAPPYLAAFFIVLATAHISDRTGARSPLLIAAALTSAVGYAVLALSTTFHLRSASLVRYLAVYPAAAGFFTVVVLTIAWSVNNQADESKRGGGFALLQVLGQCGPLVGARLYPAADGPFYTSGMSVCACAMLGVAALAAGLRWWLQKLNKRLDEEEGVEELERNGEEEMGLVDGRGKGRRKFRYML</sequence>
<feature type="transmembrane region" description="Helical" evidence="7">
    <location>
        <begin position="115"/>
        <end position="137"/>
    </location>
</feature>
<evidence type="ECO:0008006" key="10">
    <source>
        <dbReference type="Google" id="ProtNLM"/>
    </source>
</evidence>
<evidence type="ECO:0000256" key="1">
    <source>
        <dbReference type="ARBA" id="ARBA00004141"/>
    </source>
</evidence>
<dbReference type="GO" id="GO:0016020">
    <property type="term" value="C:membrane"/>
    <property type="evidence" value="ECO:0007669"/>
    <property type="project" value="UniProtKB-SubCell"/>
</dbReference>
<feature type="compositionally biased region" description="Polar residues" evidence="6">
    <location>
        <begin position="12"/>
        <end position="23"/>
    </location>
</feature>
<proteinExistence type="predicted"/>
<dbReference type="FunFam" id="1.20.1250.20:FF:000013">
    <property type="entry name" value="MFS general substrate transporter"/>
    <property type="match status" value="1"/>
</dbReference>
<dbReference type="InterPro" id="IPR011701">
    <property type="entry name" value="MFS"/>
</dbReference>
<evidence type="ECO:0000256" key="2">
    <source>
        <dbReference type="ARBA" id="ARBA00022448"/>
    </source>
</evidence>
<name>A0A420YDA0_9PEZI</name>
<comment type="subcellular location">
    <subcellularLocation>
        <location evidence="1">Membrane</location>
        <topology evidence="1">Multi-pass membrane protein</topology>
    </subcellularLocation>
</comment>
<evidence type="ECO:0000313" key="8">
    <source>
        <dbReference type="EMBL" id="RKU45885.1"/>
    </source>
</evidence>
<dbReference type="Gene3D" id="1.20.1250.20">
    <property type="entry name" value="MFS general substrate transporter like domains"/>
    <property type="match status" value="2"/>
</dbReference>
<evidence type="ECO:0000313" key="9">
    <source>
        <dbReference type="Proteomes" id="UP000275385"/>
    </source>
</evidence>
<dbReference type="Proteomes" id="UP000275385">
    <property type="component" value="Unassembled WGS sequence"/>
</dbReference>
<feature type="transmembrane region" description="Helical" evidence="7">
    <location>
        <begin position="414"/>
        <end position="436"/>
    </location>
</feature>
<dbReference type="PANTHER" id="PTHR43791">
    <property type="entry name" value="PERMEASE-RELATED"/>
    <property type="match status" value="1"/>
</dbReference>
<dbReference type="EMBL" id="QVQW01000018">
    <property type="protein sequence ID" value="RKU45885.1"/>
    <property type="molecule type" value="Genomic_DNA"/>
</dbReference>
<comment type="caution">
    <text evidence="8">The sequence shown here is derived from an EMBL/GenBank/DDBJ whole genome shotgun (WGS) entry which is preliminary data.</text>
</comment>
<keyword evidence="4 7" id="KW-1133">Transmembrane helix</keyword>
<keyword evidence="2" id="KW-0813">Transport</keyword>
<dbReference type="InterPro" id="IPR036259">
    <property type="entry name" value="MFS_trans_sf"/>
</dbReference>
<feature type="transmembrane region" description="Helical" evidence="7">
    <location>
        <begin position="290"/>
        <end position="311"/>
    </location>
</feature>
<dbReference type="AlphaFoldDB" id="A0A420YDA0"/>
<keyword evidence="9" id="KW-1185">Reference proteome</keyword>